<dbReference type="Gene3D" id="1.10.10.10">
    <property type="entry name" value="Winged helix-like DNA-binding domain superfamily/Winged helix DNA-binding domain"/>
    <property type="match status" value="1"/>
</dbReference>
<dbReference type="GO" id="GO:0003700">
    <property type="term" value="F:DNA-binding transcription factor activity"/>
    <property type="evidence" value="ECO:0007669"/>
    <property type="project" value="InterPro"/>
</dbReference>
<sequence length="142" mass="15574">MPTREPAAAELAHDLRETLGRLVRRMRAEPGPPVSRLTVLGRLDREGPASISDLAAAERMRQQSMAQTVRDLEADGLVSRRPDPDDRRRAFVELTAGGGDLLRATRAQRESWLTAALERELDAGERALLVDAIALLGRLADS</sequence>
<dbReference type="SUPFAM" id="SSF46785">
    <property type="entry name" value="Winged helix' DNA-binding domain"/>
    <property type="match status" value="1"/>
</dbReference>
<feature type="domain" description="HTH marR-type" evidence="1">
    <location>
        <begin position="8"/>
        <end position="138"/>
    </location>
</feature>
<dbReference type="InterPro" id="IPR036388">
    <property type="entry name" value="WH-like_DNA-bd_sf"/>
</dbReference>
<evidence type="ECO:0000313" key="2">
    <source>
        <dbReference type="EMBL" id="UGS38953.1"/>
    </source>
</evidence>
<dbReference type="InterPro" id="IPR000835">
    <property type="entry name" value="HTH_MarR-typ"/>
</dbReference>
<dbReference type="SMART" id="SM00347">
    <property type="entry name" value="HTH_MARR"/>
    <property type="match status" value="1"/>
</dbReference>
<dbReference type="Proteomes" id="UP001162834">
    <property type="component" value="Chromosome"/>
</dbReference>
<dbReference type="InterPro" id="IPR052526">
    <property type="entry name" value="HTH-type_Bedaq_tolerance"/>
</dbReference>
<proteinExistence type="predicted"/>
<reference evidence="2" key="1">
    <citation type="journal article" date="2022" name="Int. J. Syst. Evol. Microbiol.">
        <title>Pseudomonas aegrilactucae sp. nov. and Pseudomonas morbosilactucae sp. nov., pathogens causing bacterial rot of lettuce in Japan.</title>
        <authorList>
            <person name="Sawada H."/>
            <person name="Fujikawa T."/>
            <person name="Satou M."/>
        </authorList>
    </citation>
    <scope>NUCLEOTIDE SEQUENCE</scope>
    <source>
        <strain evidence="2">0166_1</strain>
    </source>
</reference>
<name>A0A9E7C6S7_9ACTN</name>
<keyword evidence="3" id="KW-1185">Reference proteome</keyword>
<protein>
    <submittedName>
        <fullName evidence="2">HTH-type transcriptional regulator</fullName>
    </submittedName>
</protein>
<dbReference type="Pfam" id="PF01047">
    <property type="entry name" value="MarR"/>
    <property type="match status" value="1"/>
</dbReference>
<dbReference type="InterPro" id="IPR036390">
    <property type="entry name" value="WH_DNA-bd_sf"/>
</dbReference>
<dbReference type="AlphaFoldDB" id="A0A9E7C6S7"/>
<dbReference type="EMBL" id="CP087164">
    <property type="protein sequence ID" value="UGS38953.1"/>
    <property type="molecule type" value="Genomic_DNA"/>
</dbReference>
<gene>
    <name evidence="2" type="ORF">DSM104329_05385</name>
</gene>
<dbReference type="RefSeq" id="WP_259312965.1">
    <property type="nucleotide sequence ID" value="NZ_CP087164.1"/>
</dbReference>
<organism evidence="2 3">
    <name type="scientific">Capillimicrobium parvum</name>
    <dbReference type="NCBI Taxonomy" id="2884022"/>
    <lineage>
        <taxon>Bacteria</taxon>
        <taxon>Bacillati</taxon>
        <taxon>Actinomycetota</taxon>
        <taxon>Thermoleophilia</taxon>
        <taxon>Solirubrobacterales</taxon>
        <taxon>Capillimicrobiaceae</taxon>
        <taxon>Capillimicrobium</taxon>
    </lineage>
</organism>
<dbReference type="Gene3D" id="1.10.287.100">
    <property type="match status" value="1"/>
</dbReference>
<accession>A0A9E7C6S7</accession>
<dbReference type="KEGG" id="sbae:DSM104329_05385"/>
<dbReference type="PANTHER" id="PTHR39515:SF2">
    <property type="entry name" value="HTH-TYPE TRANSCRIPTIONAL REGULATOR RV0880"/>
    <property type="match status" value="1"/>
</dbReference>
<evidence type="ECO:0000259" key="1">
    <source>
        <dbReference type="PROSITE" id="PS50995"/>
    </source>
</evidence>
<dbReference type="PANTHER" id="PTHR39515">
    <property type="entry name" value="CONSERVED PROTEIN"/>
    <property type="match status" value="1"/>
</dbReference>
<evidence type="ECO:0000313" key="3">
    <source>
        <dbReference type="Proteomes" id="UP001162834"/>
    </source>
</evidence>
<dbReference type="PROSITE" id="PS50995">
    <property type="entry name" value="HTH_MARR_2"/>
    <property type="match status" value="1"/>
</dbReference>